<evidence type="ECO:0000313" key="5">
    <source>
        <dbReference type="Proteomes" id="UP000257127"/>
    </source>
</evidence>
<dbReference type="EMBL" id="QURB01000004">
    <property type="protein sequence ID" value="RFC54298.1"/>
    <property type="molecule type" value="Genomic_DNA"/>
</dbReference>
<gene>
    <name evidence="4" type="ORF">DXU93_07670</name>
</gene>
<dbReference type="NCBIfam" id="TIGR04183">
    <property type="entry name" value="Por_Secre_tail"/>
    <property type="match status" value="1"/>
</dbReference>
<comment type="caution">
    <text evidence="4">The sequence shown here is derived from an EMBL/GenBank/DDBJ whole genome shotgun (WGS) entry which is preliminary data.</text>
</comment>
<evidence type="ECO:0000256" key="1">
    <source>
        <dbReference type="ARBA" id="ARBA00022729"/>
    </source>
</evidence>
<feature type="chain" id="PRO_5017540924" evidence="2">
    <location>
        <begin position="21"/>
        <end position="328"/>
    </location>
</feature>
<accession>A0A3E1EXN3</accession>
<proteinExistence type="predicted"/>
<dbReference type="InterPro" id="IPR026444">
    <property type="entry name" value="Secre_tail"/>
</dbReference>
<keyword evidence="5" id="KW-1185">Reference proteome</keyword>
<protein>
    <submittedName>
        <fullName evidence="4">T9SS C-terminal target domain-containing protein</fullName>
    </submittedName>
</protein>
<organism evidence="4 5">
    <name type="scientific">Brumimicrobium aurantiacum</name>
    <dbReference type="NCBI Taxonomy" id="1737063"/>
    <lineage>
        <taxon>Bacteria</taxon>
        <taxon>Pseudomonadati</taxon>
        <taxon>Bacteroidota</taxon>
        <taxon>Flavobacteriia</taxon>
        <taxon>Flavobacteriales</taxon>
        <taxon>Crocinitomicaceae</taxon>
        <taxon>Brumimicrobium</taxon>
    </lineage>
</organism>
<dbReference type="Proteomes" id="UP000257127">
    <property type="component" value="Unassembled WGS sequence"/>
</dbReference>
<dbReference type="OrthoDB" id="9792152at2"/>
<dbReference type="Pfam" id="PF18962">
    <property type="entry name" value="Por_Secre_tail"/>
    <property type="match status" value="1"/>
</dbReference>
<evidence type="ECO:0000313" key="4">
    <source>
        <dbReference type="EMBL" id="RFC54298.1"/>
    </source>
</evidence>
<feature type="domain" description="Secretion system C-terminal sorting" evidence="3">
    <location>
        <begin position="258"/>
        <end position="327"/>
    </location>
</feature>
<sequence>MNKYITIIFVAFLGFSKAQTYAPAAGETGTTAIAHDSTIIKSWATHVEIERGFVNISDTSVYYQGSNKATFGAPVDAIGPASNTSTDAVSLGDSGIAIVTFLTPIMNGTGPDFAVFENGVTNTFLELAHVEVSSDGINYVRFPSHSLTQTNNEIGGFGMVQPTDIHNLAGKYKVGFGTPFDLEELSDSTGIDINSITHIKIIDVVGSLDEHGTHDAQGNLINDPFPTPFGTGGFDLNAVGVIHEQVLNLNSENYTYSIYPNPSRGIINIQFDAPQIKEIRITNNIGQNVQVINVNNSKQSIQTNLPKGIYFIQFIGKNSIHSEKIVVK</sequence>
<dbReference type="RefSeq" id="WP_116880699.1">
    <property type="nucleotide sequence ID" value="NZ_QURB01000004.1"/>
</dbReference>
<keyword evidence="1 2" id="KW-0732">Signal</keyword>
<dbReference type="AlphaFoldDB" id="A0A3E1EXN3"/>
<reference evidence="4 5" key="1">
    <citation type="submission" date="2018-08" db="EMBL/GenBank/DDBJ databases">
        <title>The draft genome squence of Brumimicrobium sp. N62.</title>
        <authorList>
            <person name="Du Z.-J."/>
            <person name="Luo H.-R."/>
        </authorList>
    </citation>
    <scope>NUCLEOTIDE SEQUENCE [LARGE SCALE GENOMIC DNA]</scope>
    <source>
        <strain evidence="4 5">N62</strain>
    </source>
</reference>
<evidence type="ECO:0000256" key="2">
    <source>
        <dbReference type="SAM" id="SignalP"/>
    </source>
</evidence>
<name>A0A3E1EXN3_9FLAO</name>
<evidence type="ECO:0000259" key="3">
    <source>
        <dbReference type="Pfam" id="PF18962"/>
    </source>
</evidence>
<feature type="signal peptide" evidence="2">
    <location>
        <begin position="1"/>
        <end position="20"/>
    </location>
</feature>